<reference evidence="2 3" key="1">
    <citation type="submission" date="2018-03" db="EMBL/GenBank/DDBJ databases">
        <title>Genomic Encyclopedia of Archaeal and Bacterial Type Strains, Phase II (KMG-II): from individual species to whole genera.</title>
        <authorList>
            <person name="Goeker M."/>
        </authorList>
    </citation>
    <scope>NUCLEOTIDE SEQUENCE [LARGE SCALE GENOMIC DNA]</scope>
    <source>
        <strain evidence="2 3">RHA1</strain>
    </source>
</reference>
<comment type="caution">
    <text evidence="2">The sequence shown here is derived from an EMBL/GenBank/DDBJ whole genome shotgun (WGS) entry which is preliminary data.</text>
</comment>
<evidence type="ECO:0000313" key="3">
    <source>
        <dbReference type="Proteomes" id="UP000238836"/>
    </source>
</evidence>
<dbReference type="EMBL" id="PVTZ01000007">
    <property type="protein sequence ID" value="PRZ13868.1"/>
    <property type="molecule type" value="Genomic_DNA"/>
</dbReference>
<dbReference type="RefSeq" id="WP_106342550.1">
    <property type="nucleotide sequence ID" value="NZ_PVTZ01000007.1"/>
</dbReference>
<keyword evidence="3" id="KW-1185">Reference proteome</keyword>
<evidence type="ECO:0000313" key="2">
    <source>
        <dbReference type="EMBL" id="PRZ13868.1"/>
    </source>
</evidence>
<dbReference type="InterPro" id="IPR008969">
    <property type="entry name" value="CarboxyPept-like_regulatory"/>
</dbReference>
<sequence length="130" mass="13895">MMRTITPLILLLCYLLSACGGTAGTTNPHPSAIPEQASHPKTLTNVSGQVLDQLGNPLPGVIVTPIPTGSHPVALPRIVRYTDANGKFTWPVPPGTYDFTFQCNGYLGQRISVDTTKTKAPITVRLMPAK</sequence>
<gene>
    <name evidence="2" type="ORF">CLV36_10761</name>
</gene>
<evidence type="ECO:0000256" key="1">
    <source>
        <dbReference type="SAM" id="SignalP"/>
    </source>
</evidence>
<organism evidence="2 3">
    <name type="scientific">Laceyella sediminis</name>
    <dbReference type="NCBI Taxonomy" id="573074"/>
    <lineage>
        <taxon>Bacteria</taxon>
        <taxon>Bacillati</taxon>
        <taxon>Bacillota</taxon>
        <taxon>Bacilli</taxon>
        <taxon>Bacillales</taxon>
        <taxon>Thermoactinomycetaceae</taxon>
        <taxon>Laceyella</taxon>
    </lineage>
</organism>
<dbReference type="GO" id="GO:0004180">
    <property type="term" value="F:carboxypeptidase activity"/>
    <property type="evidence" value="ECO:0007669"/>
    <property type="project" value="UniProtKB-KW"/>
</dbReference>
<keyword evidence="2" id="KW-0121">Carboxypeptidase</keyword>
<keyword evidence="2" id="KW-0645">Protease</keyword>
<feature type="signal peptide" evidence="1">
    <location>
        <begin position="1"/>
        <end position="23"/>
    </location>
</feature>
<dbReference type="Proteomes" id="UP000238836">
    <property type="component" value="Unassembled WGS sequence"/>
</dbReference>
<proteinExistence type="predicted"/>
<dbReference type="Pfam" id="PF13620">
    <property type="entry name" value="CarboxypepD_reg"/>
    <property type="match status" value="1"/>
</dbReference>
<accession>A0ABX5EN47</accession>
<protein>
    <submittedName>
        <fullName evidence="2">Carboxypeptidase family protein</fullName>
    </submittedName>
</protein>
<keyword evidence="2" id="KW-0378">Hydrolase</keyword>
<keyword evidence="1" id="KW-0732">Signal</keyword>
<feature type="chain" id="PRO_5047505950" evidence="1">
    <location>
        <begin position="24"/>
        <end position="130"/>
    </location>
</feature>
<dbReference type="Gene3D" id="2.60.40.1120">
    <property type="entry name" value="Carboxypeptidase-like, regulatory domain"/>
    <property type="match status" value="1"/>
</dbReference>
<dbReference type="SUPFAM" id="SSF49464">
    <property type="entry name" value="Carboxypeptidase regulatory domain-like"/>
    <property type="match status" value="1"/>
</dbReference>
<name>A0ABX5EN47_9BACL</name>
<dbReference type="PROSITE" id="PS51257">
    <property type="entry name" value="PROKAR_LIPOPROTEIN"/>
    <property type="match status" value="1"/>
</dbReference>